<keyword evidence="6" id="KW-0255">Endonuclease</keyword>
<dbReference type="HAMAP" id="MF_00754">
    <property type="entry name" value="RNase_P_1"/>
    <property type="match status" value="1"/>
</dbReference>
<dbReference type="SUPFAM" id="SSF101744">
    <property type="entry name" value="Rof/RNase P subunit-like"/>
    <property type="match status" value="1"/>
</dbReference>
<evidence type="ECO:0000256" key="7">
    <source>
        <dbReference type="ARBA" id="ARBA00022801"/>
    </source>
</evidence>
<evidence type="ECO:0000256" key="6">
    <source>
        <dbReference type="ARBA" id="ARBA00022759"/>
    </source>
</evidence>
<gene>
    <name evidence="9" type="ORF">BZ3500_MVSOF-1268-A1-R1_CHR2-2G05151</name>
</gene>
<dbReference type="Gene3D" id="2.30.30.210">
    <property type="entry name" value="Ribonuclease P/MRP, subunit p29"/>
    <property type="match status" value="1"/>
</dbReference>
<dbReference type="GO" id="GO:0016787">
    <property type="term" value="F:hydrolase activity"/>
    <property type="evidence" value="ECO:0007669"/>
    <property type="project" value="UniProtKB-KW"/>
</dbReference>
<dbReference type="OrthoDB" id="124041at2759"/>
<dbReference type="InterPro" id="IPR023534">
    <property type="entry name" value="Rof/RNase_P-like"/>
</dbReference>
<feature type="region of interest" description="Disordered" evidence="8">
    <location>
        <begin position="90"/>
        <end position="114"/>
    </location>
</feature>
<protein>
    <submittedName>
        <fullName evidence="9">BZ3500_MvSof-1268-A1-R1_Chr2-2g05151 protein</fullName>
    </submittedName>
</protein>
<dbReference type="InterPro" id="IPR036980">
    <property type="entry name" value="RNase_P/MRP_Rpp29_sf"/>
</dbReference>
<dbReference type="PANTHER" id="PTHR13348">
    <property type="entry name" value="RIBONUCLEASE P SUBUNIT P29"/>
    <property type="match status" value="1"/>
</dbReference>
<proteinExistence type="inferred from homology"/>
<organism evidence="9 10">
    <name type="scientific">Microbotryum saponariae</name>
    <dbReference type="NCBI Taxonomy" id="289078"/>
    <lineage>
        <taxon>Eukaryota</taxon>
        <taxon>Fungi</taxon>
        <taxon>Dikarya</taxon>
        <taxon>Basidiomycota</taxon>
        <taxon>Pucciniomycotina</taxon>
        <taxon>Microbotryomycetes</taxon>
        <taxon>Microbotryales</taxon>
        <taxon>Microbotryaceae</taxon>
        <taxon>Microbotryum</taxon>
    </lineage>
</organism>
<evidence type="ECO:0000256" key="5">
    <source>
        <dbReference type="ARBA" id="ARBA00022722"/>
    </source>
</evidence>
<name>A0A2X0M9I4_9BASI</name>
<comment type="similarity">
    <text evidence="2">Belongs to the eukaryotic/archaeal RNase P protein component 1 family.</text>
</comment>
<dbReference type="GO" id="GO:0005634">
    <property type="term" value="C:nucleus"/>
    <property type="evidence" value="ECO:0007669"/>
    <property type="project" value="UniProtKB-SubCell"/>
</dbReference>
<keyword evidence="5" id="KW-0540">Nuclease</keyword>
<dbReference type="GO" id="GO:0006364">
    <property type="term" value="P:rRNA processing"/>
    <property type="evidence" value="ECO:0007669"/>
    <property type="project" value="TreeGrafter"/>
</dbReference>
<dbReference type="Proteomes" id="UP000249723">
    <property type="component" value="Unassembled WGS sequence"/>
</dbReference>
<comment type="subcellular location">
    <subcellularLocation>
        <location evidence="1">Nucleus</location>
    </subcellularLocation>
</comment>
<evidence type="ECO:0000313" key="9">
    <source>
        <dbReference type="EMBL" id="SCZ87685.1"/>
    </source>
</evidence>
<dbReference type="STRING" id="289078.A0A2X0M9I4"/>
<keyword evidence="4" id="KW-0819">tRNA processing</keyword>
<dbReference type="GO" id="GO:0030677">
    <property type="term" value="C:ribonuclease P complex"/>
    <property type="evidence" value="ECO:0007669"/>
    <property type="project" value="InterPro"/>
</dbReference>
<dbReference type="GO" id="GO:0033204">
    <property type="term" value="F:ribonuclease P RNA binding"/>
    <property type="evidence" value="ECO:0007669"/>
    <property type="project" value="InterPro"/>
</dbReference>
<feature type="compositionally biased region" description="Basic and acidic residues" evidence="8">
    <location>
        <begin position="94"/>
        <end position="114"/>
    </location>
</feature>
<dbReference type="PANTHER" id="PTHR13348:SF0">
    <property type="entry name" value="RIBONUCLEASE P PROTEIN SUBUNIT P29"/>
    <property type="match status" value="1"/>
</dbReference>
<keyword evidence="3" id="KW-0963">Cytoplasm</keyword>
<dbReference type="InterPro" id="IPR023538">
    <property type="entry name" value="RNP1"/>
</dbReference>
<keyword evidence="7" id="KW-0378">Hydrolase</keyword>
<evidence type="ECO:0000256" key="8">
    <source>
        <dbReference type="SAM" id="MobiDB-lite"/>
    </source>
</evidence>
<dbReference type="GO" id="GO:0001682">
    <property type="term" value="P:tRNA 5'-leader removal"/>
    <property type="evidence" value="ECO:0007669"/>
    <property type="project" value="InterPro"/>
</dbReference>
<evidence type="ECO:0000256" key="2">
    <source>
        <dbReference type="ARBA" id="ARBA00006181"/>
    </source>
</evidence>
<feature type="compositionally biased region" description="Polar residues" evidence="8">
    <location>
        <begin position="1"/>
        <end position="24"/>
    </location>
</feature>
<dbReference type="Pfam" id="PF01868">
    <property type="entry name" value="RNase_P-MRP_p29"/>
    <property type="match status" value="1"/>
</dbReference>
<sequence length="332" mass="36203">MSTQAPAVGGATSSNVKAGSTRAVQSSSSSSSSQPSQSQKASAWQPYSILPPATRRKIDPRSTVLSKPYLESLNIPDDVAQERIANKYLQLEPPEGKESDRRKAELATRRAEKDKRTLAKIRQSGCGLVGKARRKRLGKAVDEKIRYDSVLPLHHLWLGYMSELLGIRLEAPPIDSSTTEDTIGTTTTTATQKLDKTTLYPMFPPRQNDGPPMSELNVNVVTLHSKLVKAEFVGSIVAVKRAKNPSLVGIQGIVLQETQGTFKLVTAKSQIKLVPKQGSVFDITLPLAAKDESDTLSRKLSFDLFGDQFAYRSAERVGKKWKAGTSAGEVQL</sequence>
<accession>A0A2X0M9I4</accession>
<evidence type="ECO:0000256" key="1">
    <source>
        <dbReference type="ARBA" id="ARBA00004123"/>
    </source>
</evidence>
<feature type="compositionally biased region" description="Low complexity" evidence="8">
    <location>
        <begin position="25"/>
        <end position="39"/>
    </location>
</feature>
<dbReference type="GO" id="GO:0000172">
    <property type="term" value="C:ribonuclease MRP complex"/>
    <property type="evidence" value="ECO:0007669"/>
    <property type="project" value="InterPro"/>
</dbReference>
<dbReference type="GO" id="GO:0004519">
    <property type="term" value="F:endonuclease activity"/>
    <property type="evidence" value="ECO:0007669"/>
    <property type="project" value="UniProtKB-KW"/>
</dbReference>
<evidence type="ECO:0000256" key="4">
    <source>
        <dbReference type="ARBA" id="ARBA00022694"/>
    </source>
</evidence>
<keyword evidence="10" id="KW-1185">Reference proteome</keyword>
<evidence type="ECO:0000313" key="10">
    <source>
        <dbReference type="Proteomes" id="UP000249723"/>
    </source>
</evidence>
<dbReference type="SMART" id="SM00538">
    <property type="entry name" value="POP4"/>
    <property type="match status" value="1"/>
</dbReference>
<reference evidence="10" key="1">
    <citation type="submission" date="2016-10" db="EMBL/GenBank/DDBJ databases">
        <authorList>
            <person name="Jeantristanb JTB J.-T."/>
            <person name="Ricardo R."/>
        </authorList>
    </citation>
    <scope>NUCLEOTIDE SEQUENCE [LARGE SCALE GENOMIC DNA]</scope>
</reference>
<feature type="region of interest" description="Disordered" evidence="8">
    <location>
        <begin position="1"/>
        <end position="61"/>
    </location>
</feature>
<dbReference type="EMBL" id="FMWP01000010">
    <property type="protein sequence ID" value="SCZ87685.1"/>
    <property type="molecule type" value="Genomic_DNA"/>
</dbReference>
<dbReference type="AlphaFoldDB" id="A0A2X0M9I4"/>
<dbReference type="InterPro" id="IPR016848">
    <property type="entry name" value="RNase_P/MRP_Rpp29-subunit"/>
</dbReference>
<dbReference type="InterPro" id="IPR002730">
    <property type="entry name" value="Rpp29/RNP1"/>
</dbReference>
<evidence type="ECO:0000256" key="3">
    <source>
        <dbReference type="ARBA" id="ARBA00022490"/>
    </source>
</evidence>